<gene>
    <name evidence="2" type="ORF">N5925_09850</name>
    <name evidence="3" type="ORF">QBL01_08105</name>
</gene>
<dbReference type="Proteomes" id="UP001222296">
    <property type="component" value="Chromosome"/>
</dbReference>
<dbReference type="EMBL" id="JAODIR010000066">
    <property type="protein sequence ID" value="MDD2168868.1"/>
    <property type="molecule type" value="Genomic_DNA"/>
</dbReference>
<evidence type="ECO:0000256" key="1">
    <source>
        <dbReference type="SAM" id="Phobius"/>
    </source>
</evidence>
<keyword evidence="1" id="KW-0472">Membrane</keyword>
<dbReference type="EMBL" id="CP121769">
    <property type="protein sequence ID" value="WGE09215.1"/>
    <property type="molecule type" value="Genomic_DNA"/>
</dbReference>
<organism evidence="2 4">
    <name type="scientific">Glaesserella parasuis</name>
    <name type="common">Haemophilus parasuis</name>
    <dbReference type="NCBI Taxonomy" id="738"/>
    <lineage>
        <taxon>Bacteria</taxon>
        <taxon>Pseudomonadati</taxon>
        <taxon>Pseudomonadota</taxon>
        <taxon>Gammaproteobacteria</taxon>
        <taxon>Pasteurellales</taxon>
        <taxon>Pasteurellaceae</taxon>
        <taxon>Glaesserella</taxon>
    </lineage>
</organism>
<keyword evidence="1" id="KW-1133">Transmembrane helix</keyword>
<reference evidence="3" key="2">
    <citation type="submission" date="2023-04" db="EMBL/GenBank/DDBJ databases">
        <title>Molecular characterization of the Integrative and Conjugative elements harboring multidrug-resistance gene from Glaesserella (Haemophilus) parasuis.</title>
        <authorList>
            <person name="Che Y."/>
            <person name="Zhou L."/>
        </authorList>
    </citation>
    <scope>NUCLEOTIDE SEQUENCE</scope>
    <source>
        <strain evidence="3">Z44</strain>
    </source>
</reference>
<evidence type="ECO:0000313" key="4">
    <source>
        <dbReference type="Proteomes" id="UP001148834"/>
    </source>
</evidence>
<keyword evidence="1" id="KW-0812">Transmembrane</keyword>
<reference evidence="2" key="1">
    <citation type="submission" date="2022-09" db="EMBL/GenBank/DDBJ databases">
        <title>Molecular characterization of Glaesserella parasuis strains circulating in commercial swine farms using whole-genome sequencing.</title>
        <authorList>
            <person name="Mugabi R."/>
            <person name="Clavijo M."/>
            <person name="Li G."/>
        </authorList>
    </citation>
    <scope>NUCLEOTIDE SEQUENCE</scope>
    <source>
        <strain evidence="2">0435-53</strain>
    </source>
</reference>
<dbReference type="AlphaFoldDB" id="A0A377IHB5"/>
<evidence type="ECO:0000313" key="2">
    <source>
        <dbReference type="EMBL" id="MDD2168868.1"/>
    </source>
</evidence>
<feature type="transmembrane region" description="Helical" evidence="1">
    <location>
        <begin position="15"/>
        <end position="39"/>
    </location>
</feature>
<accession>A0A377IHB5</accession>
<evidence type="ECO:0000313" key="3">
    <source>
        <dbReference type="EMBL" id="WGE09215.1"/>
    </source>
</evidence>
<name>A0A377IHB5_GLAPU</name>
<dbReference type="RefSeq" id="WP_021110712.1">
    <property type="nucleotide sequence ID" value="NZ_CBCRUP010000087.1"/>
</dbReference>
<sequence>METLNISGTELRKTIWAVVLGIALLKLTDAVLALLPLFVR</sequence>
<proteinExistence type="predicted"/>
<protein>
    <submittedName>
        <fullName evidence="2">Uncharacterized protein</fullName>
    </submittedName>
</protein>
<dbReference type="Proteomes" id="UP001148834">
    <property type="component" value="Unassembled WGS sequence"/>
</dbReference>